<keyword evidence="6" id="KW-1185">Reference proteome</keyword>
<evidence type="ECO:0000256" key="4">
    <source>
        <dbReference type="SAM" id="MobiDB-lite"/>
    </source>
</evidence>
<organism evidence="6 7">
    <name type="scientific">Ascaris lumbricoides</name>
    <name type="common">Giant roundworm</name>
    <dbReference type="NCBI Taxonomy" id="6252"/>
    <lineage>
        <taxon>Eukaryota</taxon>
        <taxon>Metazoa</taxon>
        <taxon>Ecdysozoa</taxon>
        <taxon>Nematoda</taxon>
        <taxon>Chromadorea</taxon>
        <taxon>Rhabditida</taxon>
        <taxon>Spirurina</taxon>
        <taxon>Ascaridomorpha</taxon>
        <taxon>Ascaridoidea</taxon>
        <taxon>Ascarididae</taxon>
        <taxon>Ascaris</taxon>
    </lineage>
</organism>
<name>A0A0M3IIE4_ASCLU</name>
<reference evidence="7" key="1">
    <citation type="submission" date="2017-02" db="UniProtKB">
        <authorList>
            <consortium name="WormBaseParasite"/>
        </authorList>
    </citation>
    <scope>IDENTIFICATION</scope>
</reference>
<feature type="compositionally biased region" description="Polar residues" evidence="4">
    <location>
        <begin position="79"/>
        <end position="92"/>
    </location>
</feature>
<dbReference type="GO" id="GO:0031297">
    <property type="term" value="P:replication fork processing"/>
    <property type="evidence" value="ECO:0007669"/>
    <property type="project" value="TreeGrafter"/>
</dbReference>
<feature type="compositionally biased region" description="Acidic residues" evidence="4">
    <location>
        <begin position="68"/>
        <end position="78"/>
    </location>
</feature>
<dbReference type="GO" id="GO:0090734">
    <property type="term" value="C:site of DNA damage"/>
    <property type="evidence" value="ECO:0007669"/>
    <property type="project" value="TreeGrafter"/>
</dbReference>
<dbReference type="CDD" id="cd16454">
    <property type="entry name" value="RING-H2_PA-TM-RING"/>
    <property type="match status" value="1"/>
</dbReference>
<evidence type="ECO:0000256" key="3">
    <source>
        <dbReference type="PROSITE-ProRule" id="PRU00175"/>
    </source>
</evidence>
<dbReference type="InterPro" id="IPR052639">
    <property type="entry name" value="TRAIP_ubiq-protein_ligase"/>
</dbReference>
<dbReference type="InterPro" id="IPR001841">
    <property type="entry name" value="Znf_RING"/>
</dbReference>
<evidence type="ECO:0000313" key="7">
    <source>
        <dbReference type="WBParaSite" id="ALUE_0001830801-mRNA-1"/>
    </source>
</evidence>
<dbReference type="AlphaFoldDB" id="A0A0M3IIE4"/>
<keyword evidence="1 3" id="KW-0479">Metal-binding</keyword>
<dbReference type="Pfam" id="PF13639">
    <property type="entry name" value="zf-RING_2"/>
    <property type="match status" value="1"/>
</dbReference>
<evidence type="ECO:0000256" key="1">
    <source>
        <dbReference type="ARBA" id="ARBA00022771"/>
    </source>
</evidence>
<proteinExistence type="predicted"/>
<evidence type="ECO:0000313" key="6">
    <source>
        <dbReference type="Proteomes" id="UP000036681"/>
    </source>
</evidence>
<dbReference type="GO" id="GO:0061630">
    <property type="term" value="F:ubiquitin protein ligase activity"/>
    <property type="evidence" value="ECO:0007669"/>
    <property type="project" value="TreeGrafter"/>
</dbReference>
<dbReference type="Proteomes" id="UP000036681">
    <property type="component" value="Unplaced"/>
</dbReference>
<accession>A0A0M3IIE4</accession>
<feature type="region of interest" description="Disordered" evidence="4">
    <location>
        <begin position="68"/>
        <end position="92"/>
    </location>
</feature>
<keyword evidence="2" id="KW-0862">Zinc</keyword>
<feature type="region of interest" description="Disordered" evidence="4">
    <location>
        <begin position="200"/>
        <end position="237"/>
    </location>
</feature>
<dbReference type="PANTHER" id="PTHR46569">
    <property type="entry name" value="E3 UBIQUITIN-PROTEIN LIGASE TRAIP"/>
    <property type="match status" value="1"/>
</dbReference>
<dbReference type="InterPro" id="IPR013083">
    <property type="entry name" value="Znf_RING/FYVE/PHD"/>
</dbReference>
<dbReference type="WBParaSite" id="ALUE_0001830801-mRNA-1">
    <property type="protein sequence ID" value="ALUE_0001830801-mRNA-1"/>
    <property type="gene ID" value="ALUE_0001830801"/>
</dbReference>
<evidence type="ECO:0000259" key="5">
    <source>
        <dbReference type="PROSITE" id="PS50089"/>
    </source>
</evidence>
<evidence type="ECO:0000256" key="2">
    <source>
        <dbReference type="ARBA" id="ARBA00022833"/>
    </source>
</evidence>
<dbReference type="GO" id="GO:0008270">
    <property type="term" value="F:zinc ion binding"/>
    <property type="evidence" value="ECO:0007669"/>
    <property type="project" value="UniProtKB-KW"/>
</dbReference>
<dbReference type="PROSITE" id="PS50089">
    <property type="entry name" value="ZF_RING_2"/>
    <property type="match status" value="1"/>
</dbReference>
<keyword evidence="1 3" id="KW-0863">Zinc-finger</keyword>
<dbReference type="SUPFAM" id="SSF57850">
    <property type="entry name" value="RING/U-box"/>
    <property type="match status" value="1"/>
</dbReference>
<dbReference type="GO" id="GO:0005634">
    <property type="term" value="C:nucleus"/>
    <property type="evidence" value="ECO:0007669"/>
    <property type="project" value="TreeGrafter"/>
</dbReference>
<dbReference type="Gene3D" id="3.30.40.10">
    <property type="entry name" value="Zinc/RING finger domain, C3HC4 (zinc finger)"/>
    <property type="match status" value="1"/>
</dbReference>
<dbReference type="PANTHER" id="PTHR46569:SF1">
    <property type="entry name" value="E3 UBIQUITIN-PROTEIN LIGASE RFWD3-RELATED"/>
    <property type="match status" value="1"/>
</dbReference>
<feature type="compositionally biased region" description="Low complexity" evidence="4">
    <location>
        <begin position="202"/>
        <end position="237"/>
    </location>
</feature>
<dbReference type="GO" id="GO:0016567">
    <property type="term" value="P:protein ubiquitination"/>
    <property type="evidence" value="ECO:0007669"/>
    <property type="project" value="TreeGrafter"/>
</dbReference>
<protein>
    <submittedName>
        <fullName evidence="7">RING-type domain-containing protein</fullName>
    </submittedName>
</protein>
<feature type="domain" description="RING-type" evidence="5">
    <location>
        <begin position="8"/>
        <end position="48"/>
    </location>
</feature>
<dbReference type="SMART" id="SM00184">
    <property type="entry name" value="RING"/>
    <property type="match status" value="1"/>
</dbReference>
<sequence>MAPVVGICTICRSNIKVTEVSALTCGHTFHYNCIIHWIQQSNSCPNCRRFTRRRDLISHIFFLPPSDGDDSSSIDSDENTPINTGLMPTSSTIRTMDQPSFLPFGGASSVRRRDGRTRHFNTAGIERLVEEEPQDGEWSATVDEANNDVEMTPPQPPFISNTEFDEGVNWEVLDEGTISVDSVSDDDVVVLSERSAVEESDSISVSSSELSSESSGSHYSSTSSSLSLSSSSSSDTSSDWSVVLSDSLSDGASRSARLQWSADAMISPRERTPSSISGDEAPDVIHPVTYVLTALKRAFDYTDSDRACPSKRRKF</sequence>